<evidence type="ECO:0000313" key="10">
    <source>
        <dbReference type="Proteomes" id="UP000318453"/>
    </source>
</evidence>
<keyword evidence="5 7" id="KW-0234">DNA repair</keyword>
<evidence type="ECO:0000313" key="9">
    <source>
        <dbReference type="EMBL" id="QDZ39659.1"/>
    </source>
</evidence>
<dbReference type="PANTHER" id="PTHR33991:SF1">
    <property type="entry name" value="DNA REPAIR PROTEIN RECO"/>
    <property type="match status" value="1"/>
</dbReference>
<dbReference type="PANTHER" id="PTHR33991">
    <property type="entry name" value="DNA REPAIR PROTEIN RECO"/>
    <property type="match status" value="1"/>
</dbReference>
<protein>
    <recommendedName>
        <fullName evidence="2 7">DNA repair protein RecO</fullName>
    </recommendedName>
    <alternativeName>
        <fullName evidence="6 7">Recombination protein O</fullName>
    </alternativeName>
</protein>
<dbReference type="KEGG" id="enn:FRE64_06765"/>
<dbReference type="Gene3D" id="1.20.1440.120">
    <property type="entry name" value="Recombination protein O, C-terminal domain"/>
    <property type="match status" value="1"/>
</dbReference>
<evidence type="ECO:0000256" key="2">
    <source>
        <dbReference type="ARBA" id="ARBA00021310"/>
    </source>
</evidence>
<dbReference type="Proteomes" id="UP000318453">
    <property type="component" value="Chromosome"/>
</dbReference>
<comment type="function">
    <text evidence="7">Involved in DNA repair and RecF pathway recombination.</text>
</comment>
<keyword evidence="10" id="KW-1185">Reference proteome</keyword>
<dbReference type="EMBL" id="CP042326">
    <property type="protein sequence ID" value="QDZ39659.1"/>
    <property type="molecule type" value="Genomic_DNA"/>
</dbReference>
<sequence>MSQTYQVTGINLKGMPMGERDRLLTILTPEYGLIQAVAGGARKYQSRLRGRSELFVVNQLLLVKGRSSLYRLTQAETQHTYSQLSQNLGKLAISQYLAEIVLCFALSEQPQAELFALFCEHLHRIENAYVTSHNQTETLLPLLNQGIFHLLSLAGIAPQLNYCCLTQTPLMINEGDPQWCIGFSYQAGGIISPQEEIQHSPLVNHVLNVGQLKLLQQLSQSQLPHGLTKEVANLQTIEKLLRNYTQYHFHRSIRAASLVDTLFNAHSGVANSINYPYKNEAIRTRTS</sequence>
<evidence type="ECO:0000256" key="4">
    <source>
        <dbReference type="ARBA" id="ARBA00023172"/>
    </source>
</evidence>
<dbReference type="GO" id="GO:0006302">
    <property type="term" value="P:double-strand break repair"/>
    <property type="evidence" value="ECO:0007669"/>
    <property type="project" value="TreeGrafter"/>
</dbReference>
<dbReference type="HAMAP" id="MF_00201">
    <property type="entry name" value="RecO"/>
    <property type="match status" value="1"/>
</dbReference>
<reference evidence="9" key="1">
    <citation type="submission" date="2019-08" db="EMBL/GenBank/DDBJ databases">
        <title>Carotenoids and Carotenoid Binding Proteins in the Halophilic Cyanobacterium Euhalothece sp. ZM00.</title>
        <authorList>
            <person name="Cho S.M."/>
            <person name="Song J.Y."/>
            <person name="Park Y.-I."/>
        </authorList>
    </citation>
    <scope>NUCLEOTIDE SEQUENCE [LARGE SCALE GENOMIC DNA]</scope>
    <source>
        <strain evidence="9">Z-M001</strain>
    </source>
</reference>
<dbReference type="Pfam" id="PF02565">
    <property type="entry name" value="RecO_C"/>
    <property type="match status" value="1"/>
</dbReference>
<dbReference type="InterPro" id="IPR003717">
    <property type="entry name" value="RecO"/>
</dbReference>
<dbReference type="RefSeq" id="WP_146295257.1">
    <property type="nucleotide sequence ID" value="NZ_CP042326.1"/>
</dbReference>
<gene>
    <name evidence="7 9" type="primary">recO</name>
    <name evidence="9" type="ORF">FRE64_06765</name>
</gene>
<dbReference type="OrthoDB" id="9797083at2"/>
<dbReference type="InterPro" id="IPR022572">
    <property type="entry name" value="DNA_rep/recomb_RecO_N"/>
</dbReference>
<dbReference type="GO" id="GO:0006310">
    <property type="term" value="P:DNA recombination"/>
    <property type="evidence" value="ECO:0007669"/>
    <property type="project" value="UniProtKB-UniRule"/>
</dbReference>
<evidence type="ECO:0000256" key="6">
    <source>
        <dbReference type="ARBA" id="ARBA00033409"/>
    </source>
</evidence>
<evidence type="ECO:0000256" key="1">
    <source>
        <dbReference type="ARBA" id="ARBA00007452"/>
    </source>
</evidence>
<dbReference type="InterPro" id="IPR042242">
    <property type="entry name" value="RecO_C"/>
</dbReference>
<evidence type="ECO:0000256" key="7">
    <source>
        <dbReference type="HAMAP-Rule" id="MF_00201"/>
    </source>
</evidence>
<evidence type="ECO:0000256" key="3">
    <source>
        <dbReference type="ARBA" id="ARBA00022763"/>
    </source>
</evidence>
<keyword evidence="4 7" id="KW-0233">DNA recombination</keyword>
<dbReference type="AlphaFoldDB" id="A0A5B8NNC0"/>
<accession>A0A5B8NNC0</accession>
<dbReference type="InterPro" id="IPR037278">
    <property type="entry name" value="ARFGAP/RecO"/>
</dbReference>
<dbReference type="Pfam" id="PF11967">
    <property type="entry name" value="RecO_N"/>
    <property type="match status" value="1"/>
</dbReference>
<feature type="domain" description="DNA replication/recombination mediator RecO N-terminal" evidence="8">
    <location>
        <begin position="1"/>
        <end position="80"/>
    </location>
</feature>
<dbReference type="Gene3D" id="2.40.50.140">
    <property type="entry name" value="Nucleic acid-binding proteins"/>
    <property type="match status" value="1"/>
</dbReference>
<evidence type="ECO:0000259" key="8">
    <source>
        <dbReference type="Pfam" id="PF11967"/>
    </source>
</evidence>
<name>A0A5B8NNC0_9CHRO</name>
<dbReference type="SUPFAM" id="SSF50249">
    <property type="entry name" value="Nucleic acid-binding proteins"/>
    <property type="match status" value="1"/>
</dbReference>
<dbReference type="GO" id="GO:0043590">
    <property type="term" value="C:bacterial nucleoid"/>
    <property type="evidence" value="ECO:0007669"/>
    <property type="project" value="TreeGrafter"/>
</dbReference>
<evidence type="ECO:0000256" key="5">
    <source>
        <dbReference type="ARBA" id="ARBA00023204"/>
    </source>
</evidence>
<comment type="similarity">
    <text evidence="1 7">Belongs to the RecO family.</text>
</comment>
<organism evidence="9 10">
    <name type="scientific">Euhalothece natronophila Z-M001</name>
    <dbReference type="NCBI Taxonomy" id="522448"/>
    <lineage>
        <taxon>Bacteria</taxon>
        <taxon>Bacillati</taxon>
        <taxon>Cyanobacteriota</taxon>
        <taxon>Cyanophyceae</taxon>
        <taxon>Oscillatoriophycideae</taxon>
        <taxon>Chroococcales</taxon>
        <taxon>Halothecacae</taxon>
        <taxon>Halothece cluster</taxon>
        <taxon>Euhalothece</taxon>
    </lineage>
</organism>
<proteinExistence type="inferred from homology"/>
<dbReference type="NCBIfam" id="TIGR00613">
    <property type="entry name" value="reco"/>
    <property type="match status" value="1"/>
</dbReference>
<keyword evidence="3 7" id="KW-0227">DNA damage</keyword>
<dbReference type="InterPro" id="IPR012340">
    <property type="entry name" value="NA-bd_OB-fold"/>
</dbReference>
<dbReference type="SUPFAM" id="SSF57863">
    <property type="entry name" value="ArfGap/RecO-like zinc finger"/>
    <property type="match status" value="1"/>
</dbReference>